<organism evidence="1 2">
    <name type="scientific">Puia dinghuensis</name>
    <dbReference type="NCBI Taxonomy" id="1792502"/>
    <lineage>
        <taxon>Bacteria</taxon>
        <taxon>Pseudomonadati</taxon>
        <taxon>Bacteroidota</taxon>
        <taxon>Chitinophagia</taxon>
        <taxon>Chitinophagales</taxon>
        <taxon>Chitinophagaceae</taxon>
        <taxon>Puia</taxon>
    </lineage>
</organism>
<sequence length="106" mass="10922">MPGFILHEGAIVQCVHGGLAQPTVTVPRVLVMGMPVTVQPAPYGIVGCVFNVSGAPMPCVTAQWTTAATRVFAMGLPVLVLSSQATCIPNGTPVIISETQTMVSAM</sequence>
<evidence type="ECO:0000313" key="2">
    <source>
        <dbReference type="Proteomes" id="UP000607559"/>
    </source>
</evidence>
<gene>
    <name evidence="1" type="ORF">GCM10011511_09840</name>
</gene>
<proteinExistence type="predicted"/>
<name>A0A8J2UA70_9BACT</name>
<reference evidence="1" key="2">
    <citation type="submission" date="2020-09" db="EMBL/GenBank/DDBJ databases">
        <authorList>
            <person name="Sun Q."/>
            <person name="Zhou Y."/>
        </authorList>
    </citation>
    <scope>NUCLEOTIDE SEQUENCE</scope>
    <source>
        <strain evidence="1">CGMCC 1.15448</strain>
    </source>
</reference>
<dbReference type="Proteomes" id="UP000607559">
    <property type="component" value="Unassembled WGS sequence"/>
</dbReference>
<protein>
    <recommendedName>
        <fullName evidence="3">DUF4280 domain-containing protein</fullName>
    </recommendedName>
</protein>
<dbReference type="AlphaFoldDB" id="A0A8J2UA70"/>
<evidence type="ECO:0008006" key="3">
    <source>
        <dbReference type="Google" id="ProtNLM"/>
    </source>
</evidence>
<dbReference type="EMBL" id="BMJC01000001">
    <property type="protein sequence ID" value="GGA88656.1"/>
    <property type="molecule type" value="Genomic_DNA"/>
</dbReference>
<dbReference type="RefSeq" id="WP_188929119.1">
    <property type="nucleotide sequence ID" value="NZ_BMJC01000001.1"/>
</dbReference>
<evidence type="ECO:0000313" key="1">
    <source>
        <dbReference type="EMBL" id="GGA88656.1"/>
    </source>
</evidence>
<keyword evidence="2" id="KW-1185">Reference proteome</keyword>
<comment type="caution">
    <text evidence="1">The sequence shown here is derived from an EMBL/GenBank/DDBJ whole genome shotgun (WGS) entry which is preliminary data.</text>
</comment>
<accession>A0A8J2UA70</accession>
<reference evidence="1" key="1">
    <citation type="journal article" date="2014" name="Int. J. Syst. Evol. Microbiol.">
        <title>Complete genome sequence of Corynebacterium casei LMG S-19264T (=DSM 44701T), isolated from a smear-ripened cheese.</title>
        <authorList>
            <consortium name="US DOE Joint Genome Institute (JGI-PGF)"/>
            <person name="Walter F."/>
            <person name="Albersmeier A."/>
            <person name="Kalinowski J."/>
            <person name="Ruckert C."/>
        </authorList>
    </citation>
    <scope>NUCLEOTIDE SEQUENCE</scope>
    <source>
        <strain evidence="1">CGMCC 1.15448</strain>
    </source>
</reference>